<evidence type="ECO:0000313" key="2">
    <source>
        <dbReference type="Proteomes" id="UP001596180"/>
    </source>
</evidence>
<protein>
    <submittedName>
        <fullName evidence="1">Uncharacterized protein</fullName>
    </submittedName>
</protein>
<dbReference type="Proteomes" id="UP001596180">
    <property type="component" value="Unassembled WGS sequence"/>
</dbReference>
<keyword evidence="2" id="KW-1185">Reference proteome</keyword>
<organism evidence="1 2">
    <name type="scientific">Streptomyces chlorus</name>
    <dbReference type="NCBI Taxonomy" id="887452"/>
    <lineage>
        <taxon>Bacteria</taxon>
        <taxon>Bacillati</taxon>
        <taxon>Actinomycetota</taxon>
        <taxon>Actinomycetes</taxon>
        <taxon>Kitasatosporales</taxon>
        <taxon>Streptomycetaceae</taxon>
        <taxon>Streptomyces</taxon>
    </lineage>
</organism>
<comment type="caution">
    <text evidence="1">The sequence shown here is derived from an EMBL/GenBank/DDBJ whole genome shotgun (WGS) entry which is preliminary data.</text>
</comment>
<sequence length="149" mass="15798">MDDAAWGAAVMGVVHRLSPALVMEVDRGELSLDTAMQILQETTQGALTGAREFLEGCLSDLMDYRLDGTVPEAESNESETAEGLCPDTTTETLSELAWSLVYAVGGGKLALNTAVFLYSMAANVHKDTAEEVISFVSAECLTGQMEDAG</sequence>
<dbReference type="EMBL" id="JBHSOA010000030">
    <property type="protein sequence ID" value="MFC5853175.1"/>
    <property type="molecule type" value="Genomic_DNA"/>
</dbReference>
<accession>A0ABW1DX11</accession>
<reference evidence="2" key="1">
    <citation type="journal article" date="2019" name="Int. J. Syst. Evol. Microbiol.">
        <title>The Global Catalogue of Microorganisms (GCM) 10K type strain sequencing project: providing services to taxonomists for standard genome sequencing and annotation.</title>
        <authorList>
            <consortium name="The Broad Institute Genomics Platform"/>
            <consortium name="The Broad Institute Genome Sequencing Center for Infectious Disease"/>
            <person name="Wu L."/>
            <person name="Ma J."/>
        </authorList>
    </citation>
    <scope>NUCLEOTIDE SEQUENCE [LARGE SCALE GENOMIC DNA]</scope>
    <source>
        <strain evidence="2">JCM 10411</strain>
    </source>
</reference>
<dbReference type="RefSeq" id="WP_381363424.1">
    <property type="nucleotide sequence ID" value="NZ_JBHSOA010000030.1"/>
</dbReference>
<gene>
    <name evidence="1" type="ORF">ACFPZI_15475</name>
</gene>
<proteinExistence type="predicted"/>
<name>A0ABW1DX11_9ACTN</name>
<evidence type="ECO:0000313" key="1">
    <source>
        <dbReference type="EMBL" id="MFC5853175.1"/>
    </source>
</evidence>